<accession>A0ABW2B5B9</accession>
<gene>
    <name evidence="3" type="ORF">ACFQFQ_14095</name>
</gene>
<dbReference type="Proteomes" id="UP001596353">
    <property type="component" value="Unassembled WGS sequence"/>
</dbReference>
<dbReference type="InterPro" id="IPR037682">
    <property type="entry name" value="TonB_C"/>
</dbReference>
<feature type="domain" description="TonB C-terminal" evidence="2">
    <location>
        <begin position="1"/>
        <end position="50"/>
    </location>
</feature>
<protein>
    <submittedName>
        <fullName evidence="3">Energy transducer TonB</fullName>
    </submittedName>
</protein>
<dbReference type="SUPFAM" id="SSF74653">
    <property type="entry name" value="TolA/TonB C-terminal domain"/>
    <property type="match status" value="1"/>
</dbReference>
<name>A0ABW2B5B9_9RHOB</name>
<feature type="region of interest" description="Disordered" evidence="1">
    <location>
        <begin position="34"/>
        <end position="54"/>
    </location>
</feature>
<evidence type="ECO:0000259" key="2">
    <source>
        <dbReference type="PROSITE" id="PS52015"/>
    </source>
</evidence>
<dbReference type="Gene3D" id="3.30.1150.10">
    <property type="match status" value="1"/>
</dbReference>
<comment type="caution">
    <text evidence="3">The sequence shown here is derived from an EMBL/GenBank/DDBJ whole genome shotgun (WGS) entry which is preliminary data.</text>
</comment>
<dbReference type="PROSITE" id="PS52015">
    <property type="entry name" value="TONB_CTD"/>
    <property type="match status" value="1"/>
</dbReference>
<evidence type="ECO:0000313" key="4">
    <source>
        <dbReference type="Proteomes" id="UP001596353"/>
    </source>
</evidence>
<feature type="compositionally biased region" description="Basic and acidic residues" evidence="1">
    <location>
        <begin position="45"/>
        <end position="54"/>
    </location>
</feature>
<evidence type="ECO:0000256" key="1">
    <source>
        <dbReference type="SAM" id="MobiDB-lite"/>
    </source>
</evidence>
<dbReference type="EMBL" id="JBHSWG010000001">
    <property type="protein sequence ID" value="MFC6760362.1"/>
    <property type="molecule type" value="Genomic_DNA"/>
</dbReference>
<organism evidence="3 4">
    <name type="scientific">Sulfitobacter porphyrae</name>
    <dbReference type="NCBI Taxonomy" id="1246864"/>
    <lineage>
        <taxon>Bacteria</taxon>
        <taxon>Pseudomonadati</taxon>
        <taxon>Pseudomonadota</taxon>
        <taxon>Alphaproteobacteria</taxon>
        <taxon>Rhodobacterales</taxon>
        <taxon>Roseobacteraceae</taxon>
        <taxon>Sulfitobacter</taxon>
    </lineage>
</organism>
<proteinExistence type="predicted"/>
<reference evidence="4" key="1">
    <citation type="journal article" date="2019" name="Int. J. Syst. Evol. Microbiol.">
        <title>The Global Catalogue of Microorganisms (GCM) 10K type strain sequencing project: providing services to taxonomists for standard genome sequencing and annotation.</title>
        <authorList>
            <consortium name="The Broad Institute Genomics Platform"/>
            <consortium name="The Broad Institute Genome Sequencing Center for Infectious Disease"/>
            <person name="Wu L."/>
            <person name="Ma J."/>
        </authorList>
    </citation>
    <scope>NUCLEOTIDE SEQUENCE [LARGE SCALE GENOMIC DNA]</scope>
    <source>
        <strain evidence="4">CCUG 66188</strain>
    </source>
</reference>
<evidence type="ECO:0000313" key="3">
    <source>
        <dbReference type="EMBL" id="MFC6760362.1"/>
    </source>
</evidence>
<sequence length="54" mass="5924">MTRSTGDRLLDQAALSAVKRARFARPPAGYRTGFTGFPCPLPLRPEQDFGDGRT</sequence>
<keyword evidence="4" id="KW-1185">Reference proteome</keyword>